<feature type="domain" description="Reverse transcriptase Ty1/copia-type" evidence="1">
    <location>
        <begin position="1"/>
        <end position="90"/>
    </location>
</feature>
<evidence type="ECO:0000313" key="3">
    <source>
        <dbReference type="Proteomes" id="UP001151287"/>
    </source>
</evidence>
<dbReference type="AlphaFoldDB" id="A0A9Q0CNB6"/>
<keyword evidence="3" id="KW-1185">Reference proteome</keyword>
<proteinExistence type="predicted"/>
<dbReference type="Proteomes" id="UP001151287">
    <property type="component" value="Unassembled WGS sequence"/>
</dbReference>
<dbReference type="OrthoDB" id="661927at2759"/>
<dbReference type="EMBL" id="JAMQYH010000002">
    <property type="protein sequence ID" value="KAJ1697163.1"/>
    <property type="molecule type" value="Genomic_DNA"/>
</dbReference>
<protein>
    <recommendedName>
        <fullName evidence="1">Reverse transcriptase Ty1/copia-type domain-containing protein</fullName>
    </recommendedName>
</protein>
<reference evidence="2" key="1">
    <citation type="journal article" date="2022" name="Cell">
        <title>Repeat-based holocentromeres influence genome architecture and karyotype evolution.</title>
        <authorList>
            <person name="Hofstatter P.G."/>
            <person name="Thangavel G."/>
            <person name="Lux T."/>
            <person name="Neumann P."/>
            <person name="Vondrak T."/>
            <person name="Novak P."/>
            <person name="Zhang M."/>
            <person name="Costa L."/>
            <person name="Castellani M."/>
            <person name="Scott A."/>
            <person name="Toegelov H."/>
            <person name="Fuchs J."/>
            <person name="Mata-Sucre Y."/>
            <person name="Dias Y."/>
            <person name="Vanzela A.L.L."/>
            <person name="Huettel B."/>
            <person name="Almeida C.C.S."/>
            <person name="Simkova H."/>
            <person name="Souza G."/>
            <person name="Pedrosa-Harand A."/>
            <person name="Macas J."/>
            <person name="Mayer K.F.X."/>
            <person name="Houben A."/>
            <person name="Marques A."/>
        </authorList>
    </citation>
    <scope>NUCLEOTIDE SEQUENCE</scope>
    <source>
        <strain evidence="2">RhyBre1mFocal</strain>
    </source>
</reference>
<comment type="caution">
    <text evidence="2">The sequence shown here is derived from an EMBL/GenBank/DDBJ whole genome shotgun (WGS) entry which is preliminary data.</text>
</comment>
<evidence type="ECO:0000313" key="2">
    <source>
        <dbReference type="EMBL" id="KAJ1697163.1"/>
    </source>
</evidence>
<organism evidence="2 3">
    <name type="scientific">Rhynchospora breviuscula</name>
    <dbReference type="NCBI Taxonomy" id="2022672"/>
    <lineage>
        <taxon>Eukaryota</taxon>
        <taxon>Viridiplantae</taxon>
        <taxon>Streptophyta</taxon>
        <taxon>Embryophyta</taxon>
        <taxon>Tracheophyta</taxon>
        <taxon>Spermatophyta</taxon>
        <taxon>Magnoliopsida</taxon>
        <taxon>Liliopsida</taxon>
        <taxon>Poales</taxon>
        <taxon>Cyperaceae</taxon>
        <taxon>Cyperoideae</taxon>
        <taxon>Rhynchosporeae</taxon>
        <taxon>Rhynchospora</taxon>
    </lineage>
</organism>
<dbReference type="Pfam" id="PF07727">
    <property type="entry name" value="RVT_2"/>
    <property type="match status" value="1"/>
</dbReference>
<name>A0A9Q0CNB6_9POAL</name>
<accession>A0A9Q0CNB6</accession>
<gene>
    <name evidence="2" type="ORF">LUZ63_005675</name>
</gene>
<sequence length="100" mass="11844">MDVKTAFLNGELEEEIYMEQPQEFVAKGEEHKVCKLRRFIYGLKQASRQWNLKFHQAVSSNGFEVMKEDHCVYVKWSKNGFLILTLYVDQDDKDLVILRV</sequence>
<dbReference type="InterPro" id="IPR013103">
    <property type="entry name" value="RVT_2"/>
</dbReference>
<evidence type="ECO:0000259" key="1">
    <source>
        <dbReference type="Pfam" id="PF07727"/>
    </source>
</evidence>